<organism evidence="2 3">
    <name type="scientific">Candidatus Curtissbacteria bacterium RIFCSPHIGHO2_01_FULL_41_11</name>
    <dbReference type="NCBI Taxonomy" id="1797711"/>
    <lineage>
        <taxon>Bacteria</taxon>
        <taxon>Candidatus Curtissiibacteriota</taxon>
    </lineage>
</organism>
<feature type="transmembrane region" description="Helical" evidence="1">
    <location>
        <begin position="111"/>
        <end position="132"/>
    </location>
</feature>
<protein>
    <submittedName>
        <fullName evidence="2">Uncharacterized protein</fullName>
    </submittedName>
</protein>
<reference evidence="2 3" key="1">
    <citation type="journal article" date="2016" name="Nat. Commun.">
        <title>Thousands of microbial genomes shed light on interconnected biogeochemical processes in an aquifer system.</title>
        <authorList>
            <person name="Anantharaman K."/>
            <person name="Brown C.T."/>
            <person name="Hug L.A."/>
            <person name="Sharon I."/>
            <person name="Castelle C.J."/>
            <person name="Probst A.J."/>
            <person name="Thomas B.C."/>
            <person name="Singh A."/>
            <person name="Wilkins M.J."/>
            <person name="Karaoz U."/>
            <person name="Brodie E.L."/>
            <person name="Williams K.H."/>
            <person name="Hubbard S.S."/>
            <person name="Banfield J.F."/>
        </authorList>
    </citation>
    <scope>NUCLEOTIDE SEQUENCE [LARGE SCALE GENOMIC DNA]</scope>
</reference>
<evidence type="ECO:0000313" key="2">
    <source>
        <dbReference type="EMBL" id="OGD87338.1"/>
    </source>
</evidence>
<dbReference type="Pfam" id="PF04020">
    <property type="entry name" value="Phage_holin_4_2"/>
    <property type="match status" value="1"/>
</dbReference>
<dbReference type="STRING" id="1797711.A2870_02225"/>
<evidence type="ECO:0000313" key="3">
    <source>
        <dbReference type="Proteomes" id="UP000179102"/>
    </source>
</evidence>
<feature type="transmembrane region" description="Helical" evidence="1">
    <location>
        <begin position="34"/>
        <end position="57"/>
    </location>
</feature>
<proteinExistence type="predicted"/>
<feature type="transmembrane region" description="Helical" evidence="1">
    <location>
        <begin position="7"/>
        <end position="28"/>
    </location>
</feature>
<dbReference type="InterPro" id="IPR007165">
    <property type="entry name" value="Phage_holin_4_2"/>
</dbReference>
<dbReference type="EMBL" id="MFAZ01000015">
    <property type="protein sequence ID" value="OGD87338.1"/>
    <property type="molecule type" value="Genomic_DNA"/>
</dbReference>
<accession>A0A1F5G668</accession>
<name>A0A1F5G668_9BACT</name>
<feature type="transmembrane region" description="Helical" evidence="1">
    <location>
        <begin position="69"/>
        <end position="91"/>
    </location>
</feature>
<dbReference type="AlphaFoldDB" id="A0A1F5G668"/>
<comment type="caution">
    <text evidence="2">The sequence shown here is derived from an EMBL/GenBank/DDBJ whole genome shotgun (WGS) entry which is preliminary data.</text>
</comment>
<sequence length="133" mass="14612">MRHYLKAIIIAVLAYYIASTLIPTINLGTDPQNLLVVIGGILITQLILHPIFSLVLLPINILTLGGVSFFLNLGLIYTFMKFLPGFSIGAYNFPGANIQGFILPQAYLNQMMAIVAVALIITLVQKVLHLIFE</sequence>
<evidence type="ECO:0000256" key="1">
    <source>
        <dbReference type="SAM" id="Phobius"/>
    </source>
</evidence>
<keyword evidence="1" id="KW-0812">Transmembrane</keyword>
<gene>
    <name evidence="2" type="ORF">A2870_02225</name>
</gene>
<keyword evidence="1" id="KW-0472">Membrane</keyword>
<dbReference type="Proteomes" id="UP000179102">
    <property type="component" value="Unassembled WGS sequence"/>
</dbReference>
<keyword evidence="1" id="KW-1133">Transmembrane helix</keyword>